<keyword evidence="3" id="KW-1185">Reference proteome</keyword>
<accession>A0A084W084</accession>
<reference evidence="1 3" key="1">
    <citation type="journal article" date="2014" name="BMC Genomics">
        <title>Genome sequence of Anopheles sinensis provides insight into genetics basis of mosquito competence for malaria parasites.</title>
        <authorList>
            <person name="Zhou D."/>
            <person name="Zhang D."/>
            <person name="Ding G."/>
            <person name="Shi L."/>
            <person name="Hou Q."/>
            <person name="Ye Y."/>
            <person name="Xu Y."/>
            <person name="Zhou H."/>
            <person name="Xiong C."/>
            <person name="Li S."/>
            <person name="Yu J."/>
            <person name="Hong S."/>
            <person name="Yu X."/>
            <person name="Zou P."/>
            <person name="Chen C."/>
            <person name="Chang X."/>
            <person name="Wang W."/>
            <person name="Lv Y."/>
            <person name="Sun Y."/>
            <person name="Ma L."/>
            <person name="Shen B."/>
            <person name="Zhu C."/>
        </authorList>
    </citation>
    <scope>NUCLEOTIDE SEQUENCE [LARGE SCALE GENOMIC DNA]</scope>
</reference>
<evidence type="ECO:0000313" key="3">
    <source>
        <dbReference type="Proteomes" id="UP000030765"/>
    </source>
</evidence>
<reference evidence="2" key="2">
    <citation type="submission" date="2020-05" db="UniProtKB">
        <authorList>
            <consortium name="EnsemblMetazoa"/>
        </authorList>
    </citation>
    <scope>IDENTIFICATION</scope>
</reference>
<organism evidence="1">
    <name type="scientific">Anopheles sinensis</name>
    <name type="common">Mosquito</name>
    <dbReference type="NCBI Taxonomy" id="74873"/>
    <lineage>
        <taxon>Eukaryota</taxon>
        <taxon>Metazoa</taxon>
        <taxon>Ecdysozoa</taxon>
        <taxon>Arthropoda</taxon>
        <taxon>Hexapoda</taxon>
        <taxon>Insecta</taxon>
        <taxon>Pterygota</taxon>
        <taxon>Neoptera</taxon>
        <taxon>Endopterygota</taxon>
        <taxon>Diptera</taxon>
        <taxon>Nematocera</taxon>
        <taxon>Culicoidea</taxon>
        <taxon>Culicidae</taxon>
        <taxon>Anophelinae</taxon>
        <taxon>Anopheles</taxon>
    </lineage>
</organism>
<dbReference type="EMBL" id="ATLV01019094">
    <property type="status" value="NOT_ANNOTATED_CDS"/>
    <property type="molecule type" value="Genomic_DNA"/>
</dbReference>
<protein>
    <submittedName>
        <fullName evidence="1 2">Protoporphyrinogen oxidase protein</fullName>
    </submittedName>
</protein>
<dbReference type="AlphaFoldDB" id="A0A084W084"/>
<sequence>MPSSSLSFIGPAKTVSISTMKETQEEELLKLLPDANLDAKQLIEQCVNTGNTSTINSILAEPRRSVTVMLMDLFPKTANKKMYHFS</sequence>
<dbReference type="Proteomes" id="UP000030765">
    <property type="component" value="Unassembled WGS sequence"/>
</dbReference>
<dbReference type="EnsemblMetazoa" id="ASIC011570-RA">
    <property type="protein sequence ID" value="ASIC011570-PA"/>
    <property type="gene ID" value="ASIC011570"/>
</dbReference>
<name>A0A084W084_ANOSI</name>
<gene>
    <name evidence="1" type="ORF">ZHAS_00011570</name>
</gene>
<dbReference type="VEuPathDB" id="VectorBase:ASIC011570"/>
<proteinExistence type="predicted"/>
<evidence type="ECO:0000313" key="2">
    <source>
        <dbReference type="EnsemblMetazoa" id="ASIC011570-PA"/>
    </source>
</evidence>
<evidence type="ECO:0000313" key="1">
    <source>
        <dbReference type="EMBL" id="KFB43628.1"/>
    </source>
</evidence>
<dbReference type="EMBL" id="KE525262">
    <property type="protein sequence ID" value="KFB43628.1"/>
    <property type="molecule type" value="Genomic_DNA"/>
</dbReference>